<keyword evidence="2" id="KW-0813">Transport</keyword>
<keyword evidence="10" id="KW-1185">Reference proteome</keyword>
<feature type="transmembrane region" description="Helical" evidence="7">
    <location>
        <begin position="123"/>
        <end position="145"/>
    </location>
</feature>
<dbReference type="InterPro" id="IPR036259">
    <property type="entry name" value="MFS_trans_sf"/>
</dbReference>
<feature type="transmembrane region" description="Helical" evidence="7">
    <location>
        <begin position="467"/>
        <end position="485"/>
    </location>
</feature>
<sequence length="532" mass="55656">MRGTAGVTGSPGATRPGGPPGKAEPKRGTALALAVVMTGVLITAVDTTIVVLALPEIERGLHVALTSVIWVIIGYLLVITLLASQVGRLGDMFGRVRMYEAGFVVFIVGSALCALSWDEASIIVFRLIQGIGAALVTANSGAVIADLFPPEKRGKAYGYNGMGYSVGAVLGIVLGGLIVTYVSWRWIFWINVPIGAVAVLVAFRVLRDTGKRERRRIDLAGMVTAGLGLFGILWAVTSLATTPLDATLVGFIVGGVVCLVVFVLVERTRSDPMVRLSIFRVPTMSPSLLASLFQGLANYAVLFLILMYLQGPRGLSPLDASLLLVPGYLIGGAIGPLSGRMADKVGPVIPATVGLSVQVVALLIYAHLGNHTGLWLVVIGSVVNGIGASSFFPANNSAVMKASPREVFGVSSGMLRTFQNTGMVFSFSMAILIASRSIPRQVAFAVFVGTAKLHGHIASIFTSGLHAAFYASMSFLALAAVLSAMRGRHGPVRHVDLPVAEHLGSESHARSRSLPGLAGKGDTPHQTAADPS</sequence>
<dbReference type="CDD" id="cd17321">
    <property type="entry name" value="MFS_MMR_MDR_like"/>
    <property type="match status" value="1"/>
</dbReference>
<name>A0ABW9QSK2_9ACTN</name>
<proteinExistence type="predicted"/>
<dbReference type="SUPFAM" id="SSF103473">
    <property type="entry name" value="MFS general substrate transporter"/>
    <property type="match status" value="1"/>
</dbReference>
<dbReference type="EMBL" id="WJHE01000274">
    <property type="protein sequence ID" value="MST32336.1"/>
    <property type="molecule type" value="Genomic_DNA"/>
</dbReference>
<dbReference type="Gene3D" id="1.20.1720.10">
    <property type="entry name" value="Multidrug resistance protein D"/>
    <property type="match status" value="1"/>
</dbReference>
<evidence type="ECO:0000256" key="6">
    <source>
        <dbReference type="SAM" id="MobiDB-lite"/>
    </source>
</evidence>
<dbReference type="Pfam" id="PF07690">
    <property type="entry name" value="MFS_1"/>
    <property type="match status" value="1"/>
</dbReference>
<feature type="transmembrane region" description="Helical" evidence="7">
    <location>
        <begin position="157"/>
        <end position="180"/>
    </location>
</feature>
<evidence type="ECO:0000256" key="2">
    <source>
        <dbReference type="ARBA" id="ARBA00022448"/>
    </source>
</evidence>
<feature type="transmembrane region" description="Helical" evidence="7">
    <location>
        <begin position="186"/>
        <end position="207"/>
    </location>
</feature>
<keyword evidence="5 7" id="KW-0472">Membrane</keyword>
<feature type="transmembrane region" description="Helical" evidence="7">
    <location>
        <begin position="373"/>
        <end position="394"/>
    </location>
</feature>
<dbReference type="PANTHER" id="PTHR42718">
    <property type="entry name" value="MAJOR FACILITATOR SUPERFAMILY MULTIDRUG TRANSPORTER MFSC"/>
    <property type="match status" value="1"/>
</dbReference>
<feature type="transmembrane region" description="Helical" evidence="7">
    <location>
        <begin position="246"/>
        <end position="265"/>
    </location>
</feature>
<dbReference type="InterPro" id="IPR011701">
    <property type="entry name" value="MFS"/>
</dbReference>
<evidence type="ECO:0000256" key="4">
    <source>
        <dbReference type="ARBA" id="ARBA00022989"/>
    </source>
</evidence>
<comment type="caution">
    <text evidence="9">The sequence shown here is derived from an EMBL/GenBank/DDBJ whole genome shotgun (WGS) entry which is preliminary data.</text>
</comment>
<evidence type="ECO:0000256" key="1">
    <source>
        <dbReference type="ARBA" id="ARBA00004651"/>
    </source>
</evidence>
<evidence type="ECO:0000313" key="10">
    <source>
        <dbReference type="Proteomes" id="UP000437736"/>
    </source>
</evidence>
<feature type="transmembrane region" description="Helical" evidence="7">
    <location>
        <begin position="219"/>
        <end position="240"/>
    </location>
</feature>
<gene>
    <name evidence="9" type="ORF">GHK86_06315</name>
</gene>
<evidence type="ECO:0000259" key="8">
    <source>
        <dbReference type="PROSITE" id="PS50850"/>
    </source>
</evidence>
<keyword evidence="4 7" id="KW-1133">Transmembrane helix</keyword>
<evidence type="ECO:0000256" key="3">
    <source>
        <dbReference type="ARBA" id="ARBA00022692"/>
    </source>
</evidence>
<dbReference type="Gene3D" id="1.20.1250.20">
    <property type="entry name" value="MFS general substrate transporter like domains"/>
    <property type="match status" value="1"/>
</dbReference>
<dbReference type="InterPro" id="IPR020846">
    <property type="entry name" value="MFS_dom"/>
</dbReference>
<feature type="region of interest" description="Disordered" evidence="6">
    <location>
        <begin position="1"/>
        <end position="25"/>
    </location>
</feature>
<accession>A0ABW9QSK2</accession>
<feature type="region of interest" description="Disordered" evidence="6">
    <location>
        <begin position="508"/>
        <end position="532"/>
    </location>
</feature>
<feature type="transmembrane region" description="Helical" evidence="7">
    <location>
        <begin position="30"/>
        <end position="54"/>
    </location>
</feature>
<keyword evidence="3 7" id="KW-0812">Transmembrane</keyword>
<dbReference type="Proteomes" id="UP000437736">
    <property type="component" value="Unassembled WGS sequence"/>
</dbReference>
<dbReference type="PROSITE" id="PS50850">
    <property type="entry name" value="MFS"/>
    <property type="match status" value="1"/>
</dbReference>
<evidence type="ECO:0000256" key="7">
    <source>
        <dbReference type="SAM" id="Phobius"/>
    </source>
</evidence>
<dbReference type="PANTHER" id="PTHR42718:SF9">
    <property type="entry name" value="MAJOR FACILITATOR SUPERFAMILY MULTIDRUG TRANSPORTER MFSC"/>
    <property type="match status" value="1"/>
</dbReference>
<feature type="domain" description="Major facilitator superfamily (MFS) profile" evidence="8">
    <location>
        <begin position="32"/>
        <end position="491"/>
    </location>
</feature>
<feature type="transmembrane region" description="Helical" evidence="7">
    <location>
        <begin position="348"/>
        <end position="366"/>
    </location>
</feature>
<evidence type="ECO:0000313" key="9">
    <source>
        <dbReference type="EMBL" id="MST32336.1"/>
    </source>
</evidence>
<protein>
    <submittedName>
        <fullName evidence="9">MFS transporter</fullName>
    </submittedName>
</protein>
<feature type="transmembrane region" description="Helical" evidence="7">
    <location>
        <begin position="286"/>
        <end position="309"/>
    </location>
</feature>
<reference evidence="9 10" key="1">
    <citation type="submission" date="2019-11" db="EMBL/GenBank/DDBJ databases">
        <title>Acidiferrimicrobium australis gen. nov., sp. nov., an acidophilic and obligately heterotrophic, member of the Actinobacteria that catalyses dissimilatory oxido- reduction of iron isolated from metal-rich acidic water in Chile.</title>
        <authorList>
            <person name="Gonzalez D."/>
            <person name="Huber K."/>
            <person name="Hedrich S."/>
            <person name="Rojas-Villalobos C."/>
            <person name="Quatrini R."/>
            <person name="Dinamarca M.A."/>
            <person name="Schwarz A."/>
            <person name="Canales C."/>
            <person name="Nancucheo I."/>
        </authorList>
    </citation>
    <scope>NUCLEOTIDE SEQUENCE [LARGE SCALE GENOMIC DNA]</scope>
    <source>
        <strain evidence="9 10">USS-CCA1</strain>
    </source>
</reference>
<feature type="transmembrane region" description="Helical" evidence="7">
    <location>
        <begin position="96"/>
        <end position="117"/>
    </location>
</feature>
<organism evidence="9 10">
    <name type="scientific">Acidiferrimicrobium australe</name>
    <dbReference type="NCBI Taxonomy" id="2664430"/>
    <lineage>
        <taxon>Bacteria</taxon>
        <taxon>Bacillati</taxon>
        <taxon>Actinomycetota</taxon>
        <taxon>Acidimicrobiia</taxon>
        <taxon>Acidimicrobiales</taxon>
        <taxon>Acidimicrobiaceae</taxon>
        <taxon>Acidiferrimicrobium</taxon>
    </lineage>
</organism>
<feature type="transmembrane region" description="Helical" evidence="7">
    <location>
        <begin position="60"/>
        <end position="84"/>
    </location>
</feature>
<comment type="subcellular location">
    <subcellularLocation>
        <location evidence="1">Cell membrane</location>
        <topology evidence="1">Multi-pass membrane protein</topology>
    </subcellularLocation>
</comment>
<feature type="transmembrane region" description="Helical" evidence="7">
    <location>
        <begin position="414"/>
        <end position="435"/>
    </location>
</feature>
<evidence type="ECO:0000256" key="5">
    <source>
        <dbReference type="ARBA" id="ARBA00023136"/>
    </source>
</evidence>